<evidence type="ECO:0000313" key="6">
    <source>
        <dbReference type="Proteomes" id="UP001583177"/>
    </source>
</evidence>
<feature type="compositionally biased region" description="Gly residues" evidence="3">
    <location>
        <begin position="287"/>
        <end position="296"/>
    </location>
</feature>
<evidence type="ECO:0000259" key="4">
    <source>
        <dbReference type="PROSITE" id="PS50196"/>
    </source>
</evidence>
<feature type="compositionally biased region" description="Basic and acidic residues" evidence="3">
    <location>
        <begin position="119"/>
        <end position="131"/>
    </location>
</feature>
<comment type="subcellular location">
    <subcellularLocation>
        <location evidence="1">Nucleus</location>
    </subcellularLocation>
</comment>
<dbReference type="SMART" id="SM00160">
    <property type="entry name" value="RanBD"/>
    <property type="match status" value="1"/>
</dbReference>
<dbReference type="PANTHER" id="PTHR23138">
    <property type="entry name" value="RAN BINDING PROTEIN"/>
    <property type="match status" value="1"/>
</dbReference>
<dbReference type="SUPFAM" id="SSF50729">
    <property type="entry name" value="PH domain-like"/>
    <property type="match status" value="1"/>
</dbReference>
<feature type="region of interest" description="Disordered" evidence="3">
    <location>
        <begin position="222"/>
        <end position="386"/>
    </location>
</feature>
<feature type="compositionally biased region" description="Low complexity" evidence="3">
    <location>
        <begin position="245"/>
        <end position="263"/>
    </location>
</feature>
<comment type="caution">
    <text evidence="5">The sequence shown here is derived from an EMBL/GenBank/DDBJ whole genome shotgun (WGS) entry which is preliminary data.</text>
</comment>
<evidence type="ECO:0000313" key="5">
    <source>
        <dbReference type="EMBL" id="KAL1874506.1"/>
    </source>
</evidence>
<feature type="compositionally biased region" description="Polar residues" evidence="3">
    <location>
        <begin position="42"/>
        <end position="60"/>
    </location>
</feature>
<proteinExistence type="predicted"/>
<feature type="region of interest" description="Disordered" evidence="3">
    <location>
        <begin position="1"/>
        <end position="210"/>
    </location>
</feature>
<feature type="compositionally biased region" description="Acidic residues" evidence="3">
    <location>
        <begin position="335"/>
        <end position="353"/>
    </location>
</feature>
<feature type="compositionally biased region" description="Basic and acidic residues" evidence="3">
    <location>
        <begin position="149"/>
        <end position="166"/>
    </location>
</feature>
<dbReference type="InterPro" id="IPR011993">
    <property type="entry name" value="PH-like_dom_sf"/>
</dbReference>
<dbReference type="Proteomes" id="UP001583177">
    <property type="component" value="Unassembled WGS sequence"/>
</dbReference>
<reference evidence="5 6" key="1">
    <citation type="journal article" date="2024" name="IMA Fungus">
        <title>IMA Genome - F19 : A genome assembly and annotation guide to empower mycologists, including annotated draft genome sequences of Ceratocystis pirilliformis, Diaporthe australafricana, Fusarium ophioides, Paecilomyces lecythidis, and Sporothrix stenoceras.</title>
        <authorList>
            <person name="Aylward J."/>
            <person name="Wilson A.M."/>
            <person name="Visagie C.M."/>
            <person name="Spraker J."/>
            <person name="Barnes I."/>
            <person name="Buitendag C."/>
            <person name="Ceriani C."/>
            <person name="Del Mar Angel L."/>
            <person name="du Plessis D."/>
            <person name="Fuchs T."/>
            <person name="Gasser K."/>
            <person name="Kramer D."/>
            <person name="Li W."/>
            <person name="Munsamy K."/>
            <person name="Piso A."/>
            <person name="Price J.L."/>
            <person name="Sonnekus B."/>
            <person name="Thomas C."/>
            <person name="van der Nest A."/>
            <person name="van Dijk A."/>
            <person name="van Heerden A."/>
            <person name="van Vuuren N."/>
            <person name="Yilmaz N."/>
            <person name="Duong T.A."/>
            <person name="van der Merwe N.A."/>
            <person name="Wingfield M.J."/>
            <person name="Wingfield B.D."/>
        </authorList>
    </citation>
    <scope>NUCLEOTIDE SEQUENCE [LARGE SCALE GENOMIC DNA]</scope>
    <source>
        <strain evidence="5 6">CMW 18300</strain>
    </source>
</reference>
<dbReference type="InterPro" id="IPR000156">
    <property type="entry name" value="Ran_bind_dom"/>
</dbReference>
<protein>
    <recommendedName>
        <fullName evidence="4">RanBD1 domain-containing protein</fullName>
    </recommendedName>
</protein>
<evidence type="ECO:0000256" key="1">
    <source>
        <dbReference type="ARBA" id="ARBA00004123"/>
    </source>
</evidence>
<keyword evidence="6" id="KW-1185">Reference proteome</keyword>
<feature type="compositionally biased region" description="Basic and acidic residues" evidence="3">
    <location>
        <begin position="360"/>
        <end position="370"/>
    </location>
</feature>
<feature type="compositionally biased region" description="Basic and acidic residues" evidence="3">
    <location>
        <begin position="101"/>
        <end position="111"/>
    </location>
</feature>
<dbReference type="Gene3D" id="2.30.29.30">
    <property type="entry name" value="Pleckstrin-homology domain (PH domain)/Phosphotyrosine-binding domain (PTB)"/>
    <property type="match status" value="1"/>
</dbReference>
<dbReference type="PROSITE" id="PS50196">
    <property type="entry name" value="RANBD1"/>
    <property type="match status" value="1"/>
</dbReference>
<accession>A0ABR3XEW5</accession>
<evidence type="ECO:0000256" key="3">
    <source>
        <dbReference type="SAM" id="MobiDB-lite"/>
    </source>
</evidence>
<feature type="compositionally biased region" description="Basic and acidic residues" evidence="3">
    <location>
        <begin position="71"/>
        <end position="81"/>
    </location>
</feature>
<feature type="domain" description="RanBD1" evidence="4">
    <location>
        <begin position="373"/>
        <end position="498"/>
    </location>
</feature>
<keyword evidence="2" id="KW-0539">Nucleus</keyword>
<feature type="compositionally biased region" description="Basic and acidic residues" evidence="3">
    <location>
        <begin position="12"/>
        <end position="41"/>
    </location>
</feature>
<feature type="compositionally biased region" description="Polar residues" evidence="3">
    <location>
        <begin position="191"/>
        <end position="204"/>
    </location>
</feature>
<dbReference type="EMBL" id="JAWRVE010000022">
    <property type="protein sequence ID" value="KAL1874506.1"/>
    <property type="molecule type" value="Genomic_DNA"/>
</dbReference>
<sequence>MADDPPSSRNVNLDDQRFPSEAKVEDENTRATREELRHSHISDNSSSNTPAPGPNDPSTQKQDEQSEDEEMRLRSGREFEHPTPTAVRRKKTPDLAPPEILSRDTAGERKVSSPKKKRAHDEVEAHKDSEGHTSNGADSDGWVMVDEGDTNKGRSEPQKKRARDETSPPADIHTAAATTTSDASKIESSGKDSQPPQTSPSKFASSGFGKLATSSASPFAAMGANKSVFGGGSTASPSPFAGFGAPMSTPASTSTPLSPPKLSFGSKDASAPSPFAAMNGAKPASSGFGGGFGGGSPFSSALGGAGTRAGNFASPGQPPIIKSDKPAKPFGAPESDAEDDSDNDGDEGDEEEGGGSGGADAEKEKDETASTHESTPTVGEDDKKGKYKRIAVDDGEAGETTIVQVRARMYYLDKTPNADNSGQVGWRERGVGNLRINVPEESVTAEPDTGAVDAKSFDPAVLKESTAENPKLVRLVMRQDSTLRVILNTVMLAGMDFQLKEGFKTWSVLFTAIEGDDGQYVPVTMKMSAQNAAAFIDKVELIKKKLKEQAAKDEQAKA</sequence>
<organism evidence="5 6">
    <name type="scientific">Diaporthe australafricana</name>
    <dbReference type="NCBI Taxonomy" id="127596"/>
    <lineage>
        <taxon>Eukaryota</taxon>
        <taxon>Fungi</taxon>
        <taxon>Dikarya</taxon>
        <taxon>Ascomycota</taxon>
        <taxon>Pezizomycotina</taxon>
        <taxon>Sordariomycetes</taxon>
        <taxon>Sordariomycetidae</taxon>
        <taxon>Diaporthales</taxon>
        <taxon>Diaporthaceae</taxon>
        <taxon>Diaporthe</taxon>
    </lineage>
</organism>
<dbReference type="InterPro" id="IPR045255">
    <property type="entry name" value="RanBP1-like"/>
</dbReference>
<dbReference type="PANTHER" id="PTHR23138:SF142">
    <property type="entry name" value="RAN-BINDING PROTEIN 3B-RELATED"/>
    <property type="match status" value="1"/>
</dbReference>
<name>A0ABR3XEW5_9PEZI</name>
<evidence type="ECO:0000256" key="2">
    <source>
        <dbReference type="ARBA" id="ARBA00023242"/>
    </source>
</evidence>
<feature type="compositionally biased region" description="Low complexity" evidence="3">
    <location>
        <begin position="174"/>
        <end position="183"/>
    </location>
</feature>
<gene>
    <name evidence="5" type="ORF">Daus18300_003525</name>
</gene>